<keyword evidence="2 8" id="KW-0831">Ubiquinone biosynthesis</keyword>
<keyword evidence="6 8" id="KW-0503">Monooxygenase</keyword>
<keyword evidence="8" id="KW-1003">Cell membrane</keyword>
<dbReference type="STRING" id="560819.SAMN05428998_102112"/>
<dbReference type="PANTHER" id="PTHR11237:SF4">
    <property type="entry name" value="5-DEMETHOXYUBIQUINONE HYDROXYLASE, MITOCHONDRIAL"/>
    <property type="match status" value="1"/>
</dbReference>
<dbReference type="Proteomes" id="UP000192917">
    <property type="component" value="Unassembled WGS sequence"/>
</dbReference>
<evidence type="ECO:0000256" key="2">
    <source>
        <dbReference type="ARBA" id="ARBA00022688"/>
    </source>
</evidence>
<sequence>MTRRHAPDPDDLAPPKRRRRRLPGDPPAEASVARMLRVDQAGEYGARRIYEGQLAVLGRSKAGPTIRHMYEQEREHLATFDGLLPERRVRPTLLSPFWHMAGFALGAATALMGERAAMACTVAVEETIDRHYAGQAEVLETRPEEAGLRDTIERFRAEELEHRDIGLAHEAEQAPAYPLLSAAIKAGSRAAIWLSERF</sequence>
<feature type="binding site" evidence="8">
    <location>
        <position position="125"/>
    </location>
    <ligand>
        <name>Fe cation</name>
        <dbReference type="ChEBI" id="CHEBI:24875"/>
        <label>2</label>
    </ligand>
</feature>
<protein>
    <recommendedName>
        <fullName evidence="8">3-demethoxyubiquinol 3-hydroxylase</fullName>
        <shortName evidence="8">DMQ hydroxylase</shortName>
        <ecNumber evidence="8">1.14.99.60</ecNumber>
    </recommendedName>
    <alternativeName>
        <fullName evidence="8">2-nonaprenyl-3-methyl-6-methoxy-1,4-benzoquinol hydroxylase</fullName>
    </alternativeName>
</protein>
<comment type="function">
    <text evidence="8">Catalyzes the hydroxylation of 2-nonaprenyl-3-methyl-6-methoxy-1,4-benzoquinol during ubiquinone biosynthesis.</text>
</comment>
<dbReference type="EMBL" id="FWZX01000002">
    <property type="protein sequence ID" value="SME97830.1"/>
    <property type="molecule type" value="Genomic_DNA"/>
</dbReference>
<comment type="catalytic activity">
    <reaction evidence="8">
        <text>a 5-methoxy-2-methyl-3-(all-trans-polyprenyl)benzene-1,4-diol + AH2 + O2 = a 3-demethylubiquinol + A + H2O</text>
        <dbReference type="Rhea" id="RHEA:50908"/>
        <dbReference type="Rhea" id="RHEA-COMP:10859"/>
        <dbReference type="Rhea" id="RHEA-COMP:10914"/>
        <dbReference type="ChEBI" id="CHEBI:13193"/>
        <dbReference type="ChEBI" id="CHEBI:15377"/>
        <dbReference type="ChEBI" id="CHEBI:15379"/>
        <dbReference type="ChEBI" id="CHEBI:17499"/>
        <dbReference type="ChEBI" id="CHEBI:84167"/>
        <dbReference type="ChEBI" id="CHEBI:84422"/>
        <dbReference type="EC" id="1.14.99.60"/>
    </reaction>
</comment>
<comment type="cofactor">
    <cofactor evidence="8">
        <name>Fe cation</name>
        <dbReference type="ChEBI" id="CHEBI:24875"/>
    </cofactor>
    <text evidence="8">Binds 2 iron ions per subunit.</text>
</comment>
<dbReference type="GO" id="GO:0046872">
    <property type="term" value="F:metal ion binding"/>
    <property type="evidence" value="ECO:0007669"/>
    <property type="project" value="UniProtKB-KW"/>
</dbReference>
<dbReference type="GO" id="GO:0006744">
    <property type="term" value="P:ubiquinone biosynthetic process"/>
    <property type="evidence" value="ECO:0007669"/>
    <property type="project" value="UniProtKB-UniRule"/>
</dbReference>
<name>A0A1Y6B817_9PROT</name>
<dbReference type="GO" id="GO:0008682">
    <property type="term" value="F:3-demethoxyubiquinol 3-hydroxylase activity"/>
    <property type="evidence" value="ECO:0007669"/>
    <property type="project" value="UniProtKB-EC"/>
</dbReference>
<comment type="similarity">
    <text evidence="8">Belongs to the COQ7 family.</text>
</comment>
<evidence type="ECO:0000256" key="8">
    <source>
        <dbReference type="HAMAP-Rule" id="MF_01658"/>
    </source>
</evidence>
<dbReference type="CDD" id="cd01042">
    <property type="entry name" value="DMQH"/>
    <property type="match status" value="1"/>
</dbReference>
<evidence type="ECO:0000256" key="7">
    <source>
        <dbReference type="ARBA" id="ARBA00023136"/>
    </source>
</evidence>
<keyword evidence="7 8" id="KW-0472">Membrane</keyword>
<accession>A0A1Y6B817</accession>
<keyword evidence="4 8" id="KW-0560">Oxidoreductase</keyword>
<dbReference type="InterPro" id="IPR011566">
    <property type="entry name" value="Ubq_synth_Coq7"/>
</dbReference>
<keyword evidence="11" id="KW-1185">Reference proteome</keyword>
<evidence type="ECO:0000313" key="11">
    <source>
        <dbReference type="Proteomes" id="UP000192917"/>
    </source>
</evidence>
<keyword evidence="10" id="KW-0830">Ubiquinone</keyword>
<dbReference type="AlphaFoldDB" id="A0A1Y6B817"/>
<proteinExistence type="inferred from homology"/>
<dbReference type="PANTHER" id="PTHR11237">
    <property type="entry name" value="COENZYME Q10 BIOSYNTHESIS PROTEIN 7"/>
    <property type="match status" value="1"/>
</dbReference>
<feature type="region of interest" description="Disordered" evidence="9">
    <location>
        <begin position="1"/>
        <end position="29"/>
    </location>
</feature>
<feature type="binding site" evidence="8">
    <location>
        <position position="162"/>
    </location>
    <ligand>
        <name>Fe cation</name>
        <dbReference type="ChEBI" id="CHEBI:24875"/>
        <label>2</label>
    </ligand>
</feature>
<comment type="pathway">
    <text evidence="1 8">Cofactor biosynthesis; ubiquinone biosynthesis.</text>
</comment>
<evidence type="ECO:0000256" key="9">
    <source>
        <dbReference type="SAM" id="MobiDB-lite"/>
    </source>
</evidence>
<feature type="binding site" evidence="8">
    <location>
        <position position="159"/>
    </location>
    <ligand>
        <name>Fe cation</name>
        <dbReference type="ChEBI" id="CHEBI:24875"/>
        <label>1</label>
    </ligand>
</feature>
<gene>
    <name evidence="8" type="primary">coq7</name>
    <name evidence="10" type="ORF">SAMN05428998_102112</name>
</gene>
<evidence type="ECO:0000256" key="3">
    <source>
        <dbReference type="ARBA" id="ARBA00022723"/>
    </source>
</evidence>
<feature type="binding site" evidence="8">
    <location>
        <position position="76"/>
    </location>
    <ligand>
        <name>Fe cation</name>
        <dbReference type="ChEBI" id="CHEBI:24875"/>
        <label>1</label>
    </ligand>
</feature>
<feature type="binding site" evidence="8">
    <location>
        <position position="43"/>
    </location>
    <ligand>
        <name>Fe cation</name>
        <dbReference type="ChEBI" id="CHEBI:24875"/>
        <label>1</label>
    </ligand>
</feature>
<evidence type="ECO:0000256" key="5">
    <source>
        <dbReference type="ARBA" id="ARBA00023004"/>
    </source>
</evidence>
<organism evidence="10 11">
    <name type="scientific">Tistlia consotensis USBA 355</name>
    <dbReference type="NCBI Taxonomy" id="560819"/>
    <lineage>
        <taxon>Bacteria</taxon>
        <taxon>Pseudomonadati</taxon>
        <taxon>Pseudomonadota</taxon>
        <taxon>Alphaproteobacteria</taxon>
        <taxon>Rhodospirillales</taxon>
        <taxon>Rhodovibrionaceae</taxon>
        <taxon>Tistlia</taxon>
    </lineage>
</organism>
<keyword evidence="5 8" id="KW-0408">Iron</keyword>
<dbReference type="GO" id="GO:0005886">
    <property type="term" value="C:plasma membrane"/>
    <property type="evidence" value="ECO:0007669"/>
    <property type="project" value="UniProtKB-SubCell"/>
</dbReference>
<dbReference type="InterPro" id="IPR009078">
    <property type="entry name" value="Ferritin-like_SF"/>
</dbReference>
<dbReference type="EC" id="1.14.99.60" evidence="8"/>
<dbReference type="Pfam" id="PF03232">
    <property type="entry name" value="COQ7"/>
    <property type="match status" value="1"/>
</dbReference>
<evidence type="ECO:0000313" key="10">
    <source>
        <dbReference type="EMBL" id="SME97830.1"/>
    </source>
</evidence>
<feature type="binding site" evidence="8">
    <location>
        <position position="159"/>
    </location>
    <ligand>
        <name>Fe cation</name>
        <dbReference type="ChEBI" id="CHEBI:24875"/>
        <label>2</label>
    </ligand>
</feature>
<feature type="binding site" evidence="8">
    <location>
        <position position="73"/>
    </location>
    <ligand>
        <name>Fe cation</name>
        <dbReference type="ChEBI" id="CHEBI:24875"/>
        <label>1</label>
    </ligand>
</feature>
<reference evidence="10 11" key="1">
    <citation type="submission" date="2017-04" db="EMBL/GenBank/DDBJ databases">
        <authorList>
            <person name="Afonso C.L."/>
            <person name="Miller P.J."/>
            <person name="Scott M.A."/>
            <person name="Spackman E."/>
            <person name="Goraichik I."/>
            <person name="Dimitrov K.M."/>
            <person name="Suarez D.L."/>
            <person name="Swayne D.E."/>
        </authorList>
    </citation>
    <scope>NUCLEOTIDE SEQUENCE [LARGE SCALE GENOMIC DNA]</scope>
    <source>
        <strain evidence="10 11">USBA 355</strain>
    </source>
</reference>
<dbReference type="HAMAP" id="MF_01658">
    <property type="entry name" value="COQ7"/>
    <property type="match status" value="1"/>
</dbReference>
<comment type="subcellular location">
    <subcellularLocation>
        <location evidence="8">Cell membrane</location>
        <topology evidence="8">Peripheral membrane protein</topology>
    </subcellularLocation>
</comment>
<keyword evidence="3 8" id="KW-0479">Metal-binding</keyword>
<evidence type="ECO:0000256" key="4">
    <source>
        <dbReference type="ARBA" id="ARBA00023002"/>
    </source>
</evidence>
<feature type="binding site" evidence="8">
    <location>
        <position position="73"/>
    </location>
    <ligand>
        <name>Fe cation</name>
        <dbReference type="ChEBI" id="CHEBI:24875"/>
        <label>2</label>
    </ligand>
</feature>
<dbReference type="UniPathway" id="UPA00232"/>
<evidence type="ECO:0000256" key="1">
    <source>
        <dbReference type="ARBA" id="ARBA00004749"/>
    </source>
</evidence>
<evidence type="ECO:0000256" key="6">
    <source>
        <dbReference type="ARBA" id="ARBA00023033"/>
    </source>
</evidence>
<dbReference type="SUPFAM" id="SSF47240">
    <property type="entry name" value="Ferritin-like"/>
    <property type="match status" value="1"/>
</dbReference>